<evidence type="ECO:0000313" key="2">
    <source>
        <dbReference type="EMBL" id="GHE86409.1"/>
    </source>
</evidence>
<accession>A0ABQ3IMI9</accession>
<sequence length="183" mass="20800">MESKMANKKDGNEKIQNKAIDPVEELNQLRSIVFGAAEKNIYEQIAALTHKMEASISELNTKLTKRFDSLQQDIEQQFAEMDKRLSFIDKNHDDNEVNLQKHIDNLASEHEMFAAATQKDFTELNQSLDSESASLTNNFNEQLEQLKAHLDEVSNELSSSKTDRKTLARLLATMATNLEADQL</sequence>
<dbReference type="EMBL" id="BNAH01000005">
    <property type="protein sequence ID" value="GHE86409.1"/>
    <property type="molecule type" value="Genomic_DNA"/>
</dbReference>
<keyword evidence="1" id="KW-0175">Coiled coil</keyword>
<evidence type="ECO:0000313" key="3">
    <source>
        <dbReference type="Proteomes" id="UP000626370"/>
    </source>
</evidence>
<dbReference type="Gene3D" id="1.20.5.1230">
    <property type="entry name" value="Apolipoprotein A-I"/>
    <property type="match status" value="1"/>
</dbReference>
<evidence type="ECO:0000256" key="1">
    <source>
        <dbReference type="SAM" id="Coils"/>
    </source>
</evidence>
<gene>
    <name evidence="2" type="ORF">GCM10011501_14480</name>
</gene>
<reference evidence="3" key="1">
    <citation type="journal article" date="2019" name="Int. J. Syst. Evol. Microbiol.">
        <title>The Global Catalogue of Microorganisms (GCM) 10K type strain sequencing project: providing services to taxonomists for standard genome sequencing and annotation.</title>
        <authorList>
            <consortium name="The Broad Institute Genomics Platform"/>
            <consortium name="The Broad Institute Genome Sequencing Center for Infectious Disease"/>
            <person name="Wu L."/>
            <person name="Ma J."/>
        </authorList>
    </citation>
    <scope>NUCLEOTIDE SEQUENCE [LARGE SCALE GENOMIC DNA]</scope>
    <source>
        <strain evidence="3">CGMCC 1.15922</strain>
    </source>
</reference>
<comment type="caution">
    <text evidence="2">The sequence shown here is derived from an EMBL/GenBank/DDBJ whole genome shotgun (WGS) entry which is preliminary data.</text>
</comment>
<feature type="coiled-coil region" evidence="1">
    <location>
        <begin position="136"/>
        <end position="163"/>
    </location>
</feature>
<organism evidence="2 3">
    <name type="scientific">Thalassotalea profundi</name>
    <dbReference type="NCBI Taxonomy" id="2036687"/>
    <lineage>
        <taxon>Bacteria</taxon>
        <taxon>Pseudomonadati</taxon>
        <taxon>Pseudomonadota</taxon>
        <taxon>Gammaproteobacteria</taxon>
        <taxon>Alteromonadales</taxon>
        <taxon>Colwelliaceae</taxon>
        <taxon>Thalassotalea</taxon>
    </lineage>
</organism>
<protein>
    <submittedName>
        <fullName evidence="2">Uncharacterized protein</fullName>
    </submittedName>
</protein>
<dbReference type="SUPFAM" id="SSF47857">
    <property type="entry name" value="Apolipophorin-III"/>
    <property type="match status" value="1"/>
</dbReference>
<proteinExistence type="predicted"/>
<keyword evidence="3" id="KW-1185">Reference proteome</keyword>
<dbReference type="Proteomes" id="UP000626370">
    <property type="component" value="Unassembled WGS sequence"/>
</dbReference>
<name>A0ABQ3IMI9_9GAMM</name>